<dbReference type="OrthoDB" id="47374at2759"/>
<keyword evidence="2" id="KW-0012">Acyltransferase</keyword>
<reference evidence="5 6" key="1">
    <citation type="submission" date="2014-04" db="EMBL/GenBank/DDBJ databases">
        <authorList>
            <consortium name="DOE Joint Genome Institute"/>
            <person name="Kuo A."/>
            <person name="Zuccaro A."/>
            <person name="Kohler A."/>
            <person name="Nagy L.G."/>
            <person name="Floudas D."/>
            <person name="Copeland A."/>
            <person name="Barry K.W."/>
            <person name="Cichocki N."/>
            <person name="Veneault-Fourrey C."/>
            <person name="LaButti K."/>
            <person name="Lindquist E.A."/>
            <person name="Lipzen A."/>
            <person name="Lundell T."/>
            <person name="Morin E."/>
            <person name="Murat C."/>
            <person name="Sun H."/>
            <person name="Tunlid A."/>
            <person name="Henrissat B."/>
            <person name="Grigoriev I.V."/>
            <person name="Hibbett D.S."/>
            <person name="Martin F."/>
            <person name="Nordberg H.P."/>
            <person name="Cantor M.N."/>
            <person name="Hua S.X."/>
        </authorList>
    </citation>
    <scope>NUCLEOTIDE SEQUENCE [LARGE SCALE GENOMIC DNA]</scope>
    <source>
        <strain evidence="5 6">MAFF 305830</strain>
    </source>
</reference>
<dbReference type="InterPro" id="IPR051556">
    <property type="entry name" value="N-term/lysine_N-AcTrnsfr"/>
</dbReference>
<dbReference type="STRING" id="933852.A0A0C3BK20"/>
<evidence type="ECO:0000313" key="5">
    <source>
        <dbReference type="EMBL" id="KIM32429.1"/>
    </source>
</evidence>
<evidence type="ECO:0000256" key="3">
    <source>
        <dbReference type="SAM" id="MobiDB-lite"/>
    </source>
</evidence>
<organism evidence="5 6">
    <name type="scientific">Serendipita vermifera MAFF 305830</name>
    <dbReference type="NCBI Taxonomy" id="933852"/>
    <lineage>
        <taxon>Eukaryota</taxon>
        <taxon>Fungi</taxon>
        <taxon>Dikarya</taxon>
        <taxon>Basidiomycota</taxon>
        <taxon>Agaricomycotina</taxon>
        <taxon>Agaricomycetes</taxon>
        <taxon>Sebacinales</taxon>
        <taxon>Serendipitaceae</taxon>
        <taxon>Serendipita</taxon>
    </lineage>
</organism>
<dbReference type="Gene3D" id="3.40.630.30">
    <property type="match status" value="1"/>
</dbReference>
<dbReference type="PANTHER" id="PTHR42919">
    <property type="entry name" value="N-ALPHA-ACETYLTRANSFERASE"/>
    <property type="match status" value="1"/>
</dbReference>
<gene>
    <name evidence="5" type="ORF">M408DRAFT_327001</name>
</gene>
<evidence type="ECO:0000313" key="6">
    <source>
        <dbReference type="Proteomes" id="UP000054097"/>
    </source>
</evidence>
<feature type="compositionally biased region" description="Basic and acidic residues" evidence="3">
    <location>
        <begin position="186"/>
        <end position="199"/>
    </location>
</feature>
<proteinExistence type="predicted"/>
<keyword evidence="1" id="KW-0808">Transferase</keyword>
<sequence>MEAEAPKAGHESVLKTKSRVSLSSVDKNNIGTLRKLLSVILPVVYTERFYADVLLADAEAYCKLIYCNDIPVGAVCSRIETDAGTKESKLYIMTMGILAPYRSLGLGSFAIKSLLETASTSTAKPRLSSLYLHVQISNSDAKRFYERNGFTEVGVVEDYYKKIEPKAAWLMRWENPPLPPGAATDSADKPTAKTDEKPAAKGQGKGKKGKGR</sequence>
<evidence type="ECO:0000256" key="2">
    <source>
        <dbReference type="ARBA" id="ARBA00023315"/>
    </source>
</evidence>
<dbReference type="CDD" id="cd04301">
    <property type="entry name" value="NAT_SF"/>
    <property type="match status" value="1"/>
</dbReference>
<dbReference type="GO" id="GO:0007064">
    <property type="term" value="P:mitotic sister chromatid cohesion"/>
    <property type="evidence" value="ECO:0007669"/>
    <property type="project" value="TreeGrafter"/>
</dbReference>
<feature type="region of interest" description="Disordered" evidence="3">
    <location>
        <begin position="174"/>
        <end position="212"/>
    </location>
</feature>
<dbReference type="PANTHER" id="PTHR42919:SF8">
    <property type="entry name" value="N-ALPHA-ACETYLTRANSFERASE 50"/>
    <property type="match status" value="1"/>
</dbReference>
<dbReference type="HOGENOM" id="CLU_013985_5_3_1"/>
<name>A0A0C3BK20_SERVB</name>
<dbReference type="SUPFAM" id="SSF55729">
    <property type="entry name" value="Acyl-CoA N-acyltransferases (Nat)"/>
    <property type="match status" value="1"/>
</dbReference>
<dbReference type="GO" id="GO:0031415">
    <property type="term" value="C:NatA complex"/>
    <property type="evidence" value="ECO:0007669"/>
    <property type="project" value="TreeGrafter"/>
</dbReference>
<evidence type="ECO:0000259" key="4">
    <source>
        <dbReference type="PROSITE" id="PS51186"/>
    </source>
</evidence>
<feature type="domain" description="N-acetyltransferase" evidence="4">
    <location>
        <begin position="20"/>
        <end position="176"/>
    </location>
</feature>
<dbReference type="Proteomes" id="UP000054097">
    <property type="component" value="Unassembled WGS sequence"/>
</dbReference>
<dbReference type="InterPro" id="IPR000182">
    <property type="entry name" value="GNAT_dom"/>
</dbReference>
<dbReference type="EMBL" id="KN824280">
    <property type="protein sequence ID" value="KIM32429.1"/>
    <property type="molecule type" value="Genomic_DNA"/>
</dbReference>
<protein>
    <recommendedName>
        <fullName evidence="4">N-acetyltransferase domain-containing protein</fullName>
    </recommendedName>
</protein>
<dbReference type="GO" id="GO:0016747">
    <property type="term" value="F:acyltransferase activity, transferring groups other than amino-acyl groups"/>
    <property type="evidence" value="ECO:0007669"/>
    <property type="project" value="InterPro"/>
</dbReference>
<dbReference type="AlphaFoldDB" id="A0A0C3BK20"/>
<keyword evidence="6" id="KW-1185">Reference proteome</keyword>
<dbReference type="InterPro" id="IPR016181">
    <property type="entry name" value="Acyl_CoA_acyltransferase"/>
</dbReference>
<reference evidence="6" key="2">
    <citation type="submission" date="2015-01" db="EMBL/GenBank/DDBJ databases">
        <title>Evolutionary Origins and Diversification of the Mycorrhizal Mutualists.</title>
        <authorList>
            <consortium name="DOE Joint Genome Institute"/>
            <consortium name="Mycorrhizal Genomics Consortium"/>
            <person name="Kohler A."/>
            <person name="Kuo A."/>
            <person name="Nagy L.G."/>
            <person name="Floudas D."/>
            <person name="Copeland A."/>
            <person name="Barry K.W."/>
            <person name="Cichocki N."/>
            <person name="Veneault-Fourrey C."/>
            <person name="LaButti K."/>
            <person name="Lindquist E.A."/>
            <person name="Lipzen A."/>
            <person name="Lundell T."/>
            <person name="Morin E."/>
            <person name="Murat C."/>
            <person name="Riley R."/>
            <person name="Ohm R."/>
            <person name="Sun H."/>
            <person name="Tunlid A."/>
            <person name="Henrissat B."/>
            <person name="Grigoriev I.V."/>
            <person name="Hibbett D.S."/>
            <person name="Martin F."/>
        </authorList>
    </citation>
    <scope>NUCLEOTIDE SEQUENCE [LARGE SCALE GENOMIC DNA]</scope>
    <source>
        <strain evidence="6">MAFF 305830</strain>
    </source>
</reference>
<evidence type="ECO:0000256" key="1">
    <source>
        <dbReference type="ARBA" id="ARBA00022679"/>
    </source>
</evidence>
<accession>A0A0C3BK20</accession>
<dbReference type="PROSITE" id="PS51186">
    <property type="entry name" value="GNAT"/>
    <property type="match status" value="1"/>
</dbReference>
<dbReference type="Pfam" id="PF00583">
    <property type="entry name" value="Acetyltransf_1"/>
    <property type="match status" value="1"/>
</dbReference>